<feature type="chain" id="PRO_5043440446" evidence="1">
    <location>
        <begin position="18"/>
        <end position="225"/>
    </location>
</feature>
<reference evidence="2 3" key="1">
    <citation type="journal article" date="2023" name="Insect Mol. Biol.">
        <title>Genome sequencing provides insights into the evolution of gene families encoding plant cell wall-degrading enzymes in longhorned beetles.</title>
        <authorList>
            <person name="Shin N.R."/>
            <person name="Okamura Y."/>
            <person name="Kirsch R."/>
            <person name="Pauchet Y."/>
        </authorList>
    </citation>
    <scope>NUCLEOTIDE SEQUENCE [LARGE SCALE GENOMIC DNA]</scope>
    <source>
        <strain evidence="2">EAD_L_NR</strain>
    </source>
</reference>
<comment type="caution">
    <text evidence="2">The sequence shown here is derived from an EMBL/GenBank/DDBJ whole genome shotgun (WGS) entry which is preliminary data.</text>
</comment>
<keyword evidence="1" id="KW-0732">Signal</keyword>
<sequence length="225" mass="24931">MKLSLLAILAICAFAYGAVIKVGDDGLYEIVAGNCSEALARDMIFHDHVHKTRLPLISRDATSSWKGNQTIYCLKVLNDKDESKGATCLIKEGGVGYNNVTIDMHSPANHGLEFDIQVQIVLFAYEVIGDEHQIIDGYCDDALEKDLVFHDHVYRSRVPPIIRYATSSWQGNQTIYCLKVLNDNEASQSASCQVANGGVGYNNVTITMHSLRAQSLEFDIQVYVK</sequence>
<gene>
    <name evidence="2" type="ORF">NQ315_006913</name>
</gene>
<dbReference type="AlphaFoldDB" id="A0AAV8WBV2"/>
<evidence type="ECO:0000313" key="2">
    <source>
        <dbReference type="EMBL" id="KAJ8924130.1"/>
    </source>
</evidence>
<evidence type="ECO:0000256" key="1">
    <source>
        <dbReference type="SAM" id="SignalP"/>
    </source>
</evidence>
<evidence type="ECO:0000313" key="3">
    <source>
        <dbReference type="Proteomes" id="UP001159042"/>
    </source>
</evidence>
<dbReference type="Pfam" id="PF15868">
    <property type="entry name" value="MBF2"/>
    <property type="match status" value="2"/>
</dbReference>
<dbReference type="PANTHER" id="PTHR37685">
    <property type="entry name" value="GEO11136P1-RELATED"/>
    <property type="match status" value="1"/>
</dbReference>
<protein>
    <submittedName>
        <fullName evidence="2">Uncharacterized protein</fullName>
    </submittedName>
</protein>
<dbReference type="InterPro" id="IPR031734">
    <property type="entry name" value="MBF2"/>
</dbReference>
<proteinExistence type="predicted"/>
<feature type="signal peptide" evidence="1">
    <location>
        <begin position="1"/>
        <end position="17"/>
    </location>
</feature>
<dbReference type="EMBL" id="JANEYG010000003">
    <property type="protein sequence ID" value="KAJ8924130.1"/>
    <property type="molecule type" value="Genomic_DNA"/>
</dbReference>
<keyword evidence="3" id="KW-1185">Reference proteome</keyword>
<accession>A0AAV8WBV2</accession>
<organism evidence="2 3">
    <name type="scientific">Exocentrus adspersus</name>
    <dbReference type="NCBI Taxonomy" id="1586481"/>
    <lineage>
        <taxon>Eukaryota</taxon>
        <taxon>Metazoa</taxon>
        <taxon>Ecdysozoa</taxon>
        <taxon>Arthropoda</taxon>
        <taxon>Hexapoda</taxon>
        <taxon>Insecta</taxon>
        <taxon>Pterygota</taxon>
        <taxon>Neoptera</taxon>
        <taxon>Endopterygota</taxon>
        <taxon>Coleoptera</taxon>
        <taxon>Polyphaga</taxon>
        <taxon>Cucujiformia</taxon>
        <taxon>Chrysomeloidea</taxon>
        <taxon>Cerambycidae</taxon>
        <taxon>Lamiinae</taxon>
        <taxon>Acanthocinini</taxon>
        <taxon>Exocentrus</taxon>
    </lineage>
</organism>
<dbReference type="Proteomes" id="UP001159042">
    <property type="component" value="Unassembled WGS sequence"/>
</dbReference>
<dbReference type="PANTHER" id="PTHR37685:SF1">
    <property type="entry name" value="GEO11136P1-RELATED"/>
    <property type="match status" value="1"/>
</dbReference>
<name>A0AAV8WBV2_9CUCU</name>